<gene>
    <name evidence="1" type="ORF">QAD02_022381</name>
</gene>
<reference evidence="1" key="1">
    <citation type="submission" date="2023-04" db="EMBL/GenBank/DDBJ databases">
        <title>A chromosome-level genome assembly of the parasitoid wasp Eretmocerus hayati.</title>
        <authorList>
            <person name="Zhong Y."/>
            <person name="Liu S."/>
            <person name="Liu Y."/>
        </authorList>
    </citation>
    <scope>NUCLEOTIDE SEQUENCE</scope>
    <source>
        <strain evidence="1">ZJU_SS_LIU_2023</strain>
    </source>
</reference>
<accession>A0ACC2PT47</accession>
<name>A0ACC2PT47_9HYME</name>
<evidence type="ECO:0000313" key="1">
    <source>
        <dbReference type="EMBL" id="KAJ8686587.1"/>
    </source>
</evidence>
<organism evidence="1 2">
    <name type="scientific">Eretmocerus hayati</name>
    <dbReference type="NCBI Taxonomy" id="131215"/>
    <lineage>
        <taxon>Eukaryota</taxon>
        <taxon>Metazoa</taxon>
        <taxon>Ecdysozoa</taxon>
        <taxon>Arthropoda</taxon>
        <taxon>Hexapoda</taxon>
        <taxon>Insecta</taxon>
        <taxon>Pterygota</taxon>
        <taxon>Neoptera</taxon>
        <taxon>Endopterygota</taxon>
        <taxon>Hymenoptera</taxon>
        <taxon>Apocrita</taxon>
        <taxon>Proctotrupomorpha</taxon>
        <taxon>Chalcidoidea</taxon>
        <taxon>Aphelinidae</taxon>
        <taxon>Aphelininae</taxon>
        <taxon>Eretmocerus</taxon>
    </lineage>
</organism>
<dbReference type="Proteomes" id="UP001239111">
    <property type="component" value="Chromosome 1"/>
</dbReference>
<dbReference type="EMBL" id="CM056741">
    <property type="protein sequence ID" value="KAJ8686587.1"/>
    <property type="molecule type" value="Genomic_DNA"/>
</dbReference>
<evidence type="ECO:0000313" key="2">
    <source>
        <dbReference type="Proteomes" id="UP001239111"/>
    </source>
</evidence>
<protein>
    <submittedName>
        <fullName evidence="1">Uncharacterized protein</fullName>
    </submittedName>
</protein>
<keyword evidence="2" id="KW-1185">Reference proteome</keyword>
<sequence length="531" mass="60620">MSRSIKRQFEHQVLNHFQKTARTVKPVQDHQVEEELTSTNKCMVPAHQDVNVQERLESVRQAIDATKKVKDPIEKADHYKDVDLACFSIMNYLTPAEILNLLNDLMKCMGTRLAATYFYEKSIPHLILIAKSGLLCDHGKVQLLFYISLSSAKGAPFVNQLQFYLPDLEKLPMIEKIICASSYHKTSVPLPVRQSKAFREFSESECKLLLRHKSYLFSLTNTVETIKPGKTWLNELTKAVMNYKNLLRDFQTVAHLLSVYARTLTYEPNLLDQLFNSALLILMSGRGKHVHLEDLDKLLWSLSHLGFHMKGAESLCLMNAFRRKFEEYKEDDNLPLLVNSLLSLHMLHSWDKKIINTCFQENLFKKVMTTDYWKKRIRLQLLLSQIALEVRLKVPASLLEPVRVGYNPSKNVKFLFNIGLALVESGVASAAAIDLPIESLVIPGITLYTKMGKYHIDILDETTCIGKTGLPNGLMDLKMRLVPLKGYHHLLVTSDILKDRAMGSPAHIEKLMKDYLVYGKVATQFARAFAI</sequence>
<proteinExistence type="predicted"/>
<comment type="caution">
    <text evidence="1">The sequence shown here is derived from an EMBL/GenBank/DDBJ whole genome shotgun (WGS) entry which is preliminary data.</text>
</comment>